<proteinExistence type="evidence at transcript level"/>
<sequence>MTSIILLTTVALIVMLAELGWAQPSGLTCDQLPKVSPPGISAFTFNNPFEFSYVLTHDIDCTARVYVQPVHGLTNYSGTAFDIRGTHITINDFTIAPDGLTAYLTNCDNGEKQVWHFQYVDLDDPQGANYCAYSCNGSEIVEYKCTTNTGYISPQQLQAVKEAQSVPNGDKIHPAQANCPPHLYCPLYY</sequence>
<reference evidence="2" key="1">
    <citation type="journal article" date="2018" name="Sci. Rep.">
        <title>Hydroxynitrile lyases from cyanogenic millipedes: molecular cloning, heterologous expression, and whole-cell biocatalysis for the production of (R)-mandelonitrile.</title>
        <authorList>
            <person name="Yamaguchi T."/>
            <person name="Nuylert A."/>
            <person name="Ina A."/>
            <person name="Tanabe T."/>
            <person name="Asano Y."/>
        </authorList>
    </citation>
    <scope>NUCLEOTIDE SEQUENCE</scope>
</reference>
<accession>A0A2Z5XCS9</accession>
<organism evidence="2">
    <name type="scientific">Parafontaria tonominea</name>
    <name type="common">Millipede</name>
    <dbReference type="NCBI Taxonomy" id="407105"/>
    <lineage>
        <taxon>Eukaryota</taxon>
        <taxon>Metazoa</taxon>
        <taxon>Ecdysozoa</taxon>
        <taxon>Arthropoda</taxon>
        <taxon>Myriapoda</taxon>
        <taxon>Diplopoda</taxon>
        <taxon>Helminthomorpha</taxon>
        <taxon>Polydesmida</taxon>
        <taxon>Xystodesmidae</taxon>
        <taxon>Parafontariinae</taxon>
        <taxon>Parafontaria</taxon>
    </lineage>
</organism>
<feature type="chain" id="PRO_5016388287" evidence="1">
    <location>
        <begin position="23"/>
        <end position="189"/>
    </location>
</feature>
<evidence type="ECO:0000256" key="1">
    <source>
        <dbReference type="SAM" id="SignalP"/>
    </source>
</evidence>
<name>A0A2Z5XCS9_PARTO</name>
<dbReference type="GO" id="GO:0016829">
    <property type="term" value="F:lyase activity"/>
    <property type="evidence" value="ECO:0007669"/>
    <property type="project" value="UniProtKB-KW"/>
</dbReference>
<dbReference type="AlphaFoldDB" id="A0A2Z5XCS9"/>
<protein>
    <submittedName>
        <fullName evidence="2">Hydroxynitrile lyase</fullName>
    </submittedName>
</protein>
<keyword evidence="1" id="KW-0732">Signal</keyword>
<evidence type="ECO:0000313" key="2">
    <source>
        <dbReference type="EMBL" id="BBC44050.1"/>
    </source>
</evidence>
<feature type="signal peptide" evidence="1">
    <location>
        <begin position="1"/>
        <end position="22"/>
    </location>
</feature>
<keyword evidence="2" id="KW-0456">Lyase</keyword>
<gene>
    <name evidence="2" type="primary">Pton3HNL</name>
</gene>
<dbReference type="EMBL" id="LC314434">
    <property type="protein sequence ID" value="BBC44050.1"/>
    <property type="molecule type" value="mRNA"/>
</dbReference>